<dbReference type="InterPro" id="IPR025633">
    <property type="entry name" value="DUF4291"/>
</dbReference>
<reference evidence="1" key="1">
    <citation type="submission" date="2022-11" db="EMBL/GenBank/DDBJ databases">
        <title>Biodiversity and phylogenetic relationships of bacteria.</title>
        <authorList>
            <person name="Machado R.A.R."/>
            <person name="Bhat A."/>
            <person name="Loulou A."/>
            <person name="Kallel S."/>
        </authorList>
    </citation>
    <scope>NUCLEOTIDE SEQUENCE</scope>
    <source>
        <strain evidence="1">A-IN1</strain>
    </source>
</reference>
<accession>A0A9X3DTK3</accession>
<protein>
    <submittedName>
        <fullName evidence="1">DUF4291 family protein</fullName>
    </submittedName>
</protein>
<organism evidence="1 2">
    <name type="scientific">Acinetobacter nematophilus</name>
    <dbReference type="NCBI Taxonomy" id="2994642"/>
    <lineage>
        <taxon>Bacteria</taxon>
        <taxon>Pseudomonadati</taxon>
        <taxon>Pseudomonadota</taxon>
        <taxon>Gammaproteobacteria</taxon>
        <taxon>Moraxellales</taxon>
        <taxon>Moraxellaceae</taxon>
        <taxon>Acinetobacter</taxon>
    </lineage>
</organism>
<dbReference type="RefSeq" id="WP_266129575.1">
    <property type="nucleotide sequence ID" value="NZ_JAPKMY010000002.1"/>
</dbReference>
<comment type="caution">
    <text evidence="1">The sequence shown here is derived from an EMBL/GenBank/DDBJ whole genome shotgun (WGS) entry which is preliminary data.</text>
</comment>
<proteinExistence type="predicted"/>
<evidence type="ECO:0000313" key="1">
    <source>
        <dbReference type="EMBL" id="MCX5467177.1"/>
    </source>
</evidence>
<sequence length="46" mass="5469">MNQYDEKVIRAYQTDSTIRVYQAFSDELASLALKHNSFKDNPHYYP</sequence>
<keyword evidence="2" id="KW-1185">Reference proteome</keyword>
<dbReference type="AlphaFoldDB" id="A0A9X3DTK3"/>
<dbReference type="EMBL" id="JAPKMY010000002">
    <property type="protein sequence ID" value="MCX5467177.1"/>
    <property type="molecule type" value="Genomic_DNA"/>
</dbReference>
<dbReference type="Pfam" id="PF14124">
    <property type="entry name" value="DUF4291"/>
    <property type="match status" value="1"/>
</dbReference>
<name>A0A9X3DTK3_9GAMM</name>
<evidence type="ECO:0000313" key="2">
    <source>
        <dbReference type="Proteomes" id="UP001146019"/>
    </source>
</evidence>
<dbReference type="Proteomes" id="UP001146019">
    <property type="component" value="Unassembled WGS sequence"/>
</dbReference>
<gene>
    <name evidence="1" type="ORF">OSH00_05405</name>
</gene>